<gene>
    <name evidence="1" type="ORF">PGT21_006025</name>
</gene>
<dbReference type="EMBL" id="VSWC01000028">
    <property type="protein sequence ID" value="KAA1108257.1"/>
    <property type="molecule type" value="Genomic_DNA"/>
</dbReference>
<dbReference type="AlphaFoldDB" id="A0A5B0Q5C2"/>
<protein>
    <submittedName>
        <fullName evidence="1">Uncharacterized protein</fullName>
    </submittedName>
</protein>
<proteinExistence type="predicted"/>
<dbReference type="Proteomes" id="UP000324748">
    <property type="component" value="Unassembled WGS sequence"/>
</dbReference>
<name>A0A5B0Q5C2_PUCGR</name>
<keyword evidence="2" id="KW-1185">Reference proteome</keyword>
<organism evidence="1 2">
    <name type="scientific">Puccinia graminis f. sp. tritici</name>
    <dbReference type="NCBI Taxonomy" id="56615"/>
    <lineage>
        <taxon>Eukaryota</taxon>
        <taxon>Fungi</taxon>
        <taxon>Dikarya</taxon>
        <taxon>Basidiomycota</taxon>
        <taxon>Pucciniomycotina</taxon>
        <taxon>Pucciniomycetes</taxon>
        <taxon>Pucciniales</taxon>
        <taxon>Pucciniaceae</taxon>
        <taxon>Puccinia</taxon>
    </lineage>
</organism>
<sequence length="125" mass="14192">MAFVGLDSEGTFSDFMGASPVGLEHLSQRPYKRAHLPSSALPPISHHPSRTPRYLLSCCLDFYPISYNTQQNPFPDFHIPPSSIQTPHQASHHHRFIQALAELVHPNTYFPCTARLLREQFLVNI</sequence>
<accession>A0A5B0Q5C2</accession>
<evidence type="ECO:0000313" key="2">
    <source>
        <dbReference type="Proteomes" id="UP000324748"/>
    </source>
</evidence>
<reference evidence="1 2" key="1">
    <citation type="submission" date="2019-05" db="EMBL/GenBank/DDBJ databases">
        <title>Emergence of the Ug99 lineage of the wheat stem rust pathogen through somatic hybridization.</title>
        <authorList>
            <person name="Li F."/>
            <person name="Upadhyaya N.M."/>
            <person name="Sperschneider J."/>
            <person name="Matny O."/>
            <person name="Nguyen-Phuc H."/>
            <person name="Mago R."/>
            <person name="Raley C."/>
            <person name="Miller M.E."/>
            <person name="Silverstein K.A.T."/>
            <person name="Henningsen E."/>
            <person name="Hirsch C.D."/>
            <person name="Visser B."/>
            <person name="Pretorius Z.A."/>
            <person name="Steffenson B.J."/>
            <person name="Schwessinger B."/>
            <person name="Dodds P.N."/>
            <person name="Figueroa M."/>
        </authorList>
    </citation>
    <scope>NUCLEOTIDE SEQUENCE [LARGE SCALE GENOMIC DNA]</scope>
    <source>
        <strain evidence="1">21-0</strain>
    </source>
</reference>
<evidence type="ECO:0000313" key="1">
    <source>
        <dbReference type="EMBL" id="KAA1108257.1"/>
    </source>
</evidence>
<comment type="caution">
    <text evidence="1">The sequence shown here is derived from an EMBL/GenBank/DDBJ whole genome shotgun (WGS) entry which is preliminary data.</text>
</comment>